<evidence type="ECO:0000313" key="12">
    <source>
        <dbReference type="RefSeq" id="XP_013383488.1"/>
    </source>
</evidence>
<organism evidence="11 12">
    <name type="scientific">Lingula anatina</name>
    <name type="common">Brachiopod</name>
    <name type="synonym">Lingula unguis</name>
    <dbReference type="NCBI Taxonomy" id="7574"/>
    <lineage>
        <taxon>Eukaryota</taxon>
        <taxon>Metazoa</taxon>
        <taxon>Spiralia</taxon>
        <taxon>Lophotrochozoa</taxon>
        <taxon>Brachiopoda</taxon>
        <taxon>Linguliformea</taxon>
        <taxon>Lingulata</taxon>
        <taxon>Lingulida</taxon>
        <taxon>Linguloidea</taxon>
        <taxon>Lingulidae</taxon>
        <taxon>Lingula</taxon>
    </lineage>
</organism>
<keyword evidence="5" id="KW-0010">Activator</keyword>
<dbReference type="Pfam" id="PF00989">
    <property type="entry name" value="PAS"/>
    <property type="match status" value="1"/>
</dbReference>
<keyword evidence="3" id="KW-0805">Transcription regulation</keyword>
<dbReference type="PRINTS" id="PR00785">
    <property type="entry name" value="NCTRNSLOCATR"/>
</dbReference>
<dbReference type="CDD" id="cd00130">
    <property type="entry name" value="PAS"/>
    <property type="match status" value="2"/>
</dbReference>
<dbReference type="STRING" id="7574.A0A1S3HBU7"/>
<dbReference type="RefSeq" id="XP_013383488.1">
    <property type="nucleotide sequence ID" value="XM_013528034.1"/>
</dbReference>
<dbReference type="InterPro" id="IPR000014">
    <property type="entry name" value="PAS"/>
</dbReference>
<evidence type="ECO:0000313" key="11">
    <source>
        <dbReference type="Proteomes" id="UP000085678"/>
    </source>
</evidence>
<dbReference type="Gene3D" id="3.30.450.20">
    <property type="entry name" value="PAS domain"/>
    <property type="match status" value="2"/>
</dbReference>
<feature type="region of interest" description="Disordered" evidence="8">
    <location>
        <begin position="16"/>
        <end position="40"/>
    </location>
</feature>
<evidence type="ECO:0000256" key="3">
    <source>
        <dbReference type="ARBA" id="ARBA00023015"/>
    </source>
</evidence>
<dbReference type="FunFam" id="3.30.450.20:FF:000074">
    <property type="entry name" value="Aryl hydrocarbon receptor"/>
    <property type="match status" value="1"/>
</dbReference>
<feature type="compositionally biased region" description="Polar residues" evidence="8">
    <location>
        <begin position="653"/>
        <end position="665"/>
    </location>
</feature>
<dbReference type="GeneID" id="106153899"/>
<accession>A0A1S3HBU7</accession>
<feature type="compositionally biased region" description="Polar residues" evidence="8">
    <location>
        <begin position="758"/>
        <end position="776"/>
    </location>
</feature>
<feature type="domain" description="PAS" evidence="9">
    <location>
        <begin position="288"/>
        <end position="324"/>
    </location>
</feature>
<feature type="compositionally biased region" description="Polar residues" evidence="8">
    <location>
        <begin position="704"/>
        <end position="723"/>
    </location>
</feature>
<dbReference type="AlphaFoldDB" id="A0A1S3HBU7"/>
<dbReference type="PROSITE" id="PS50112">
    <property type="entry name" value="PAS"/>
    <property type="match status" value="2"/>
</dbReference>
<dbReference type="KEGG" id="lak:106153899"/>
<dbReference type="InterPro" id="IPR011598">
    <property type="entry name" value="bHLH_dom"/>
</dbReference>
<dbReference type="InterPro" id="IPR039091">
    <property type="entry name" value="AHR/AHRR"/>
</dbReference>
<evidence type="ECO:0000256" key="4">
    <source>
        <dbReference type="ARBA" id="ARBA00023125"/>
    </source>
</evidence>
<dbReference type="SMART" id="SM00091">
    <property type="entry name" value="PAS"/>
    <property type="match status" value="2"/>
</dbReference>
<dbReference type="PANTHER" id="PTHR10649:SF12">
    <property type="entry name" value="SPINELESS, ISOFORM C"/>
    <property type="match status" value="1"/>
</dbReference>
<dbReference type="InterPro" id="IPR013655">
    <property type="entry name" value="PAS_fold_3"/>
</dbReference>
<name>A0A1S3HBU7_LINAN</name>
<dbReference type="FunFam" id="3.30.450.20:FF:000069">
    <property type="entry name" value="Aryl hydrocarbon receptor"/>
    <property type="match status" value="1"/>
</dbReference>
<feature type="compositionally biased region" description="Basic and acidic residues" evidence="8">
    <location>
        <begin position="724"/>
        <end position="733"/>
    </location>
</feature>
<dbReference type="GO" id="GO:0034751">
    <property type="term" value="C:aryl hydrocarbon receptor complex"/>
    <property type="evidence" value="ECO:0007669"/>
    <property type="project" value="TreeGrafter"/>
</dbReference>
<evidence type="ECO:0000256" key="8">
    <source>
        <dbReference type="SAM" id="MobiDB-lite"/>
    </source>
</evidence>
<feature type="region of interest" description="Disordered" evidence="8">
    <location>
        <begin position="644"/>
        <end position="683"/>
    </location>
</feature>
<dbReference type="InterPro" id="IPR035965">
    <property type="entry name" value="PAS-like_dom_sf"/>
</dbReference>
<dbReference type="GO" id="GO:0046983">
    <property type="term" value="F:protein dimerization activity"/>
    <property type="evidence" value="ECO:0007669"/>
    <property type="project" value="InterPro"/>
</dbReference>
<dbReference type="Gene3D" id="4.10.280.10">
    <property type="entry name" value="Helix-loop-helix DNA-binding domain"/>
    <property type="match status" value="1"/>
</dbReference>
<dbReference type="PANTHER" id="PTHR10649">
    <property type="entry name" value="ARYL HYDROCARBON RECEPTOR"/>
    <property type="match status" value="1"/>
</dbReference>
<dbReference type="Proteomes" id="UP000085678">
    <property type="component" value="Unplaced"/>
</dbReference>
<feature type="compositionally biased region" description="Polar residues" evidence="8">
    <location>
        <begin position="734"/>
        <end position="748"/>
    </location>
</feature>
<dbReference type="GO" id="GO:0004879">
    <property type="term" value="F:nuclear receptor activity"/>
    <property type="evidence" value="ECO:0007669"/>
    <property type="project" value="TreeGrafter"/>
</dbReference>
<dbReference type="GO" id="GO:0005737">
    <property type="term" value="C:cytoplasm"/>
    <property type="evidence" value="ECO:0007669"/>
    <property type="project" value="InterPro"/>
</dbReference>
<proteinExistence type="predicted"/>
<dbReference type="InterPro" id="IPR036638">
    <property type="entry name" value="HLH_DNA-bd_sf"/>
</dbReference>
<comment type="subcellular location">
    <subcellularLocation>
        <location evidence="1">Nucleus</location>
    </subcellularLocation>
</comment>
<dbReference type="SUPFAM" id="SSF55785">
    <property type="entry name" value="PYP-like sensor domain (PAS domain)"/>
    <property type="match status" value="2"/>
</dbReference>
<keyword evidence="4" id="KW-0238">DNA-binding</keyword>
<dbReference type="SMART" id="SM00353">
    <property type="entry name" value="HLH"/>
    <property type="match status" value="1"/>
</dbReference>
<evidence type="ECO:0000256" key="7">
    <source>
        <dbReference type="ARBA" id="ARBA00023242"/>
    </source>
</evidence>
<dbReference type="InterPro" id="IPR001067">
    <property type="entry name" value="Nuc_translocat"/>
</dbReference>
<evidence type="ECO:0000256" key="5">
    <source>
        <dbReference type="ARBA" id="ARBA00023159"/>
    </source>
</evidence>
<dbReference type="InParanoid" id="A0A1S3HBU7"/>
<dbReference type="Pfam" id="PF08447">
    <property type="entry name" value="PAS_3"/>
    <property type="match status" value="1"/>
</dbReference>
<gene>
    <name evidence="12" type="primary">LOC106153899</name>
</gene>
<protein>
    <submittedName>
        <fullName evidence="12">Circadian locomoter output cycles protein kaput isoform X1</fullName>
    </submittedName>
</protein>
<keyword evidence="2" id="KW-0677">Repeat</keyword>
<dbReference type="SUPFAM" id="SSF47459">
    <property type="entry name" value="HLH, helix-loop-helix DNA-binding domain"/>
    <property type="match status" value="1"/>
</dbReference>
<dbReference type="PROSITE" id="PS50888">
    <property type="entry name" value="BHLH"/>
    <property type="match status" value="1"/>
</dbReference>
<dbReference type="OrthoDB" id="7788762at2759"/>
<dbReference type="FunFam" id="4.10.280.10:FF:000041">
    <property type="entry name" value="aryl hydrocarbon receptor repressor"/>
    <property type="match status" value="1"/>
</dbReference>
<evidence type="ECO:0000259" key="9">
    <source>
        <dbReference type="PROSITE" id="PS50112"/>
    </source>
</evidence>
<dbReference type="GO" id="GO:0005634">
    <property type="term" value="C:nucleus"/>
    <property type="evidence" value="ECO:0007669"/>
    <property type="project" value="UniProtKB-SubCell"/>
</dbReference>
<keyword evidence="11" id="KW-1185">Reference proteome</keyword>
<feature type="domain" description="BHLH" evidence="10">
    <location>
        <begin position="28"/>
        <end position="81"/>
    </location>
</feature>
<dbReference type="Pfam" id="PF00010">
    <property type="entry name" value="HLH"/>
    <property type="match status" value="1"/>
</dbReference>
<dbReference type="GO" id="GO:0006805">
    <property type="term" value="P:xenobiotic metabolic process"/>
    <property type="evidence" value="ECO:0007669"/>
    <property type="project" value="InterPro"/>
</dbReference>
<dbReference type="InterPro" id="IPR013767">
    <property type="entry name" value="PAS_fold"/>
</dbReference>
<feature type="region of interest" description="Disordered" evidence="8">
    <location>
        <begin position="704"/>
        <end position="776"/>
    </location>
</feature>
<evidence type="ECO:0000256" key="2">
    <source>
        <dbReference type="ARBA" id="ARBA00022737"/>
    </source>
</evidence>
<dbReference type="GO" id="GO:0000976">
    <property type="term" value="F:transcription cis-regulatory region binding"/>
    <property type="evidence" value="ECO:0007669"/>
    <property type="project" value="TreeGrafter"/>
</dbReference>
<feature type="region of interest" description="Disordered" evidence="8">
    <location>
        <begin position="403"/>
        <end position="445"/>
    </location>
</feature>
<sequence>MVENGWVHQTMYATKRRRRTVKSVKVPMKDPPKSNPSKRHRERLNAELDHLASLLPFEQSVISKLDKLSILRLSVSYLRTKSYFQAVLQNKHYGLEHHIGSHHGHLFTDPDINSEGECNLQALNGFLMVISCDTEVFYASRTVEQYLGFHQSDIIHQSVLELIHSEDREEFKRQLSWTSMLPPEKSSMTLQELMLAENVHLLHRSFTVRFRCLLDNTSGFITLEITGWLKYLHGQNVKSEEPLLALFATCCPFGPLPVLDMQQRDYTFKSKHKMDLSPVSIDHRGKVLFGYTDPELATRGGYDLIHPDDLNYYSAAHQELMKTGNSGLIAYRLMTKDCRWLWLQSSCKIIYKNSKPDFVLVTHRHLTDDEGKDLVRKRGTEFKLPYPIIDCGDTLSELGSPIEESPYSPKFKSQKKQKPNKPQLKDYLQTGRKRKQPYREGVNGLNGYSPYSPISGFTAAQNGDLKTAAPTELMYPYASNNFGLEADLYRSHSYHTAFATAGLYPSAADSYRIAEADKHTYPNGYYLEPRQYQHTLHYNSNTYPDLMATTSKYGYDVAKYGYDVSAYGHDKYGSDYRKYDFSNERLSHQMNGSFMDSMCLKSRISSSSSLLNTDGLVSTNISSNPCSAFRSDIATDRYDQHVSELLPRENGKKNSSTVEGSTSPKNVLPNGHGSVIINPKPKSVSRQNSIEALASTSTSVIQATSSSMPLSQSSVWSPCNRLTSPEDKEHPDLSRSSSHDQSNGSSPMASRDDLSPVALNSTNHNNSSSPVSATMATSVIQPTDRRTMALPVSQHKQPSSISGGIAVPVVKSTPWIHHMGLPLEHRPWTGSDTYGCPTTLRGGDTYQSSFHDARLSLKIDDRSGGPNPISPLLSFSEVTHTLLSSDQ</sequence>
<evidence type="ECO:0000256" key="1">
    <source>
        <dbReference type="ARBA" id="ARBA00004123"/>
    </source>
</evidence>
<dbReference type="CDD" id="cd19730">
    <property type="entry name" value="bHLH-PAS_spineless_like"/>
    <property type="match status" value="1"/>
</dbReference>
<keyword evidence="6" id="KW-0804">Transcription</keyword>
<feature type="domain" description="PAS" evidence="9">
    <location>
        <begin position="120"/>
        <end position="175"/>
    </location>
</feature>
<dbReference type="GO" id="GO:0005667">
    <property type="term" value="C:transcription regulator complex"/>
    <property type="evidence" value="ECO:0007669"/>
    <property type="project" value="InterPro"/>
</dbReference>
<evidence type="ECO:0000259" key="10">
    <source>
        <dbReference type="PROSITE" id="PS50888"/>
    </source>
</evidence>
<keyword evidence="7" id="KW-0539">Nucleus</keyword>
<reference evidence="12" key="1">
    <citation type="submission" date="2025-08" db="UniProtKB">
        <authorList>
            <consortium name="RefSeq"/>
        </authorList>
    </citation>
    <scope>IDENTIFICATION</scope>
    <source>
        <tissue evidence="12">Gonads</tissue>
    </source>
</reference>
<evidence type="ECO:0000256" key="6">
    <source>
        <dbReference type="ARBA" id="ARBA00023163"/>
    </source>
</evidence>